<feature type="compositionally biased region" description="Low complexity" evidence="6">
    <location>
        <begin position="203"/>
        <end position="230"/>
    </location>
</feature>
<keyword evidence="8" id="KW-1185">Reference proteome</keyword>
<feature type="region of interest" description="Disordered" evidence="6">
    <location>
        <begin position="247"/>
        <end position="324"/>
    </location>
</feature>
<dbReference type="Proteomes" id="UP000245942">
    <property type="component" value="Unassembled WGS sequence"/>
</dbReference>
<dbReference type="AlphaFoldDB" id="A0A316UA26"/>
<evidence type="ECO:0000313" key="8">
    <source>
        <dbReference type="Proteomes" id="UP000245942"/>
    </source>
</evidence>
<keyword evidence="5" id="KW-0406">Ion transport</keyword>
<protein>
    <recommendedName>
        <fullName evidence="5">Copper transport protein</fullName>
    </recommendedName>
</protein>
<keyword evidence="5" id="KW-0813">Transport</keyword>
<keyword evidence="2 5" id="KW-0812">Transmembrane</keyword>
<dbReference type="PANTHER" id="PTHR12483:SF27">
    <property type="entry name" value="COPPER TRANSPORT PROTEIN CTR1"/>
    <property type="match status" value="1"/>
</dbReference>
<dbReference type="STRING" id="1684307.A0A316UA26"/>
<evidence type="ECO:0000256" key="4">
    <source>
        <dbReference type="ARBA" id="ARBA00023136"/>
    </source>
</evidence>
<evidence type="ECO:0000256" key="2">
    <source>
        <dbReference type="ARBA" id="ARBA00022692"/>
    </source>
</evidence>
<evidence type="ECO:0000256" key="1">
    <source>
        <dbReference type="ARBA" id="ARBA00004141"/>
    </source>
</evidence>
<feature type="transmembrane region" description="Helical" evidence="5">
    <location>
        <begin position="170"/>
        <end position="189"/>
    </location>
</feature>
<dbReference type="GO" id="GO:0005886">
    <property type="term" value="C:plasma membrane"/>
    <property type="evidence" value="ECO:0007669"/>
    <property type="project" value="TreeGrafter"/>
</dbReference>
<feature type="compositionally biased region" description="Low complexity" evidence="6">
    <location>
        <begin position="12"/>
        <end position="30"/>
    </location>
</feature>
<evidence type="ECO:0000256" key="5">
    <source>
        <dbReference type="RuleBase" id="RU367022"/>
    </source>
</evidence>
<dbReference type="Pfam" id="PF04145">
    <property type="entry name" value="Ctr"/>
    <property type="match status" value="1"/>
</dbReference>
<keyword evidence="3 5" id="KW-1133">Transmembrane helix</keyword>
<evidence type="ECO:0000256" key="3">
    <source>
        <dbReference type="ARBA" id="ARBA00022989"/>
    </source>
</evidence>
<dbReference type="PANTHER" id="PTHR12483">
    <property type="entry name" value="SOLUTE CARRIER FAMILY 31 COPPER TRANSPORTERS"/>
    <property type="match status" value="1"/>
</dbReference>
<dbReference type="GeneID" id="37011172"/>
<feature type="region of interest" description="Disordered" evidence="6">
    <location>
        <begin position="193"/>
        <end position="235"/>
    </location>
</feature>
<evidence type="ECO:0000313" key="7">
    <source>
        <dbReference type="EMBL" id="PWN22022.1"/>
    </source>
</evidence>
<keyword evidence="5" id="KW-0186">Copper</keyword>
<organism evidence="7 8">
    <name type="scientific">Pseudomicrostroma glucosiphilum</name>
    <dbReference type="NCBI Taxonomy" id="1684307"/>
    <lineage>
        <taxon>Eukaryota</taxon>
        <taxon>Fungi</taxon>
        <taxon>Dikarya</taxon>
        <taxon>Basidiomycota</taxon>
        <taxon>Ustilaginomycotina</taxon>
        <taxon>Exobasidiomycetes</taxon>
        <taxon>Microstromatales</taxon>
        <taxon>Microstromatales incertae sedis</taxon>
        <taxon>Pseudomicrostroma</taxon>
    </lineage>
</organism>
<dbReference type="GO" id="GO:0005375">
    <property type="term" value="F:copper ion transmembrane transporter activity"/>
    <property type="evidence" value="ECO:0007669"/>
    <property type="project" value="UniProtKB-UniRule"/>
</dbReference>
<reference evidence="7 8" key="1">
    <citation type="journal article" date="2018" name="Mol. Biol. Evol.">
        <title>Broad Genomic Sampling Reveals a Smut Pathogenic Ancestry of the Fungal Clade Ustilaginomycotina.</title>
        <authorList>
            <person name="Kijpornyongpan T."/>
            <person name="Mondo S.J."/>
            <person name="Barry K."/>
            <person name="Sandor L."/>
            <person name="Lee J."/>
            <person name="Lipzen A."/>
            <person name="Pangilinan J."/>
            <person name="LaButti K."/>
            <person name="Hainaut M."/>
            <person name="Henrissat B."/>
            <person name="Grigoriev I.V."/>
            <person name="Spatafora J.W."/>
            <person name="Aime M.C."/>
        </authorList>
    </citation>
    <scope>NUCLEOTIDE SEQUENCE [LARGE SCALE GENOMIC DNA]</scope>
    <source>
        <strain evidence="7 8">MCA 4718</strain>
    </source>
</reference>
<comment type="subcellular location">
    <subcellularLocation>
        <location evidence="1 5">Membrane</location>
        <topology evidence="1 5">Multi-pass membrane protein</topology>
    </subcellularLocation>
</comment>
<feature type="transmembrane region" description="Helical" evidence="5">
    <location>
        <begin position="60"/>
        <end position="79"/>
    </location>
</feature>
<feature type="region of interest" description="Disordered" evidence="6">
    <location>
        <begin position="1"/>
        <end position="33"/>
    </location>
</feature>
<keyword evidence="4 5" id="KW-0472">Membrane</keyword>
<name>A0A316UA26_9BASI</name>
<proteinExistence type="inferred from homology"/>
<feature type="compositionally biased region" description="Basic and acidic residues" evidence="6">
    <location>
        <begin position="1"/>
        <end position="10"/>
    </location>
</feature>
<feature type="compositionally biased region" description="Low complexity" evidence="6">
    <location>
        <begin position="289"/>
        <end position="300"/>
    </location>
</feature>
<feature type="compositionally biased region" description="Basic and acidic residues" evidence="6">
    <location>
        <begin position="257"/>
        <end position="266"/>
    </location>
</feature>
<gene>
    <name evidence="7" type="ORF">BCV69DRAFT_162590</name>
</gene>
<accession>A0A316UA26</accession>
<dbReference type="InterPro" id="IPR007274">
    <property type="entry name" value="Cop_transporter"/>
</dbReference>
<comment type="similarity">
    <text evidence="5">Belongs to the copper transporter (Ctr) (TC 1.A.56) family. SLC31A subfamily.</text>
</comment>
<dbReference type="OrthoDB" id="73901at2759"/>
<sequence>MSPLLRRDEGDPSSMPGMDMSMDPDSPSSSFGEGMSTAFYASTDTSPSLWLSAFTPTSPGAVAAACLALAVLACAYRLLNALERLLVRGWTEQALKRDRVREERRIRGGGRNTLPQGSEDDGTMDREQGGRRRRKRGGPGWWAEVGVPRGLYQVLLSGVGYLLMLSVMTFNVYYFISILLGLGLGESLFGRFGRSPPSHQRPSASSSGAAGTECSSSSSGGFRSFSGEGSPLELDGTRLEELNERGKRYEGGQAGGGRREEGDHNSALRRPLLLRGDGMATATSTDNRTGTLSSTSSGSSVKVQGTEGTEDQEQAHQMGIGVAR</sequence>
<feature type="region of interest" description="Disordered" evidence="6">
    <location>
        <begin position="106"/>
        <end position="138"/>
    </location>
</feature>
<evidence type="ECO:0000256" key="6">
    <source>
        <dbReference type="SAM" id="MobiDB-lite"/>
    </source>
</evidence>
<keyword evidence="5" id="KW-0187">Copper transport</keyword>
<dbReference type="RefSeq" id="XP_025349182.1">
    <property type="nucleotide sequence ID" value="XM_025489438.1"/>
</dbReference>
<dbReference type="EMBL" id="KZ819324">
    <property type="protein sequence ID" value="PWN22022.1"/>
    <property type="molecule type" value="Genomic_DNA"/>
</dbReference>